<evidence type="ECO:0000256" key="4">
    <source>
        <dbReference type="ARBA" id="ARBA00022679"/>
    </source>
</evidence>
<comment type="catalytic activity">
    <reaction evidence="9">
        <text>L-seryl-[protein] + ATP = O-phospho-L-seryl-[protein] + ADP + H(+)</text>
        <dbReference type="Rhea" id="RHEA:17989"/>
        <dbReference type="Rhea" id="RHEA-COMP:9863"/>
        <dbReference type="Rhea" id="RHEA-COMP:11604"/>
        <dbReference type="ChEBI" id="CHEBI:15378"/>
        <dbReference type="ChEBI" id="CHEBI:29999"/>
        <dbReference type="ChEBI" id="CHEBI:30616"/>
        <dbReference type="ChEBI" id="CHEBI:83421"/>
        <dbReference type="ChEBI" id="CHEBI:456216"/>
        <dbReference type="EC" id="2.7.11.1"/>
    </reaction>
</comment>
<evidence type="ECO:0000256" key="8">
    <source>
        <dbReference type="ARBA" id="ARBA00047899"/>
    </source>
</evidence>
<feature type="coiled-coil region" evidence="10">
    <location>
        <begin position="254"/>
        <end position="299"/>
    </location>
</feature>
<evidence type="ECO:0000313" key="15">
    <source>
        <dbReference type="Proteomes" id="UP000682733"/>
    </source>
</evidence>
<dbReference type="Proteomes" id="UP000682733">
    <property type="component" value="Unassembled WGS sequence"/>
</dbReference>
<evidence type="ECO:0000256" key="3">
    <source>
        <dbReference type="ARBA" id="ARBA00022527"/>
    </source>
</evidence>
<dbReference type="EMBL" id="CAJNOK010005689">
    <property type="protein sequence ID" value="CAF0981118.1"/>
    <property type="molecule type" value="Genomic_DNA"/>
</dbReference>
<comment type="similarity">
    <text evidence="1">Belongs to the protein kinase superfamily. NEK Ser/Thr protein kinase family. NIMA subfamily.</text>
</comment>
<dbReference type="PROSITE" id="PS50011">
    <property type="entry name" value="PROTEIN_KINASE_DOM"/>
    <property type="match status" value="1"/>
</dbReference>
<keyword evidence="10" id="KW-0175">Coiled coil</keyword>
<accession>A0A8S2IIA3</accession>
<dbReference type="InterPro" id="IPR008271">
    <property type="entry name" value="Ser/Thr_kinase_AS"/>
</dbReference>
<evidence type="ECO:0000256" key="10">
    <source>
        <dbReference type="SAM" id="Coils"/>
    </source>
</evidence>
<dbReference type="FunFam" id="3.30.200.20:FF:000097">
    <property type="entry name" value="Probable serine/threonine-protein kinase nek1"/>
    <property type="match status" value="1"/>
</dbReference>
<keyword evidence="7" id="KW-0067">ATP-binding</keyword>
<keyword evidence="5" id="KW-0547">Nucleotide-binding</keyword>
<evidence type="ECO:0000256" key="6">
    <source>
        <dbReference type="ARBA" id="ARBA00022777"/>
    </source>
</evidence>
<proteinExistence type="inferred from homology"/>
<dbReference type="Proteomes" id="UP000677228">
    <property type="component" value="Unassembled WGS sequence"/>
</dbReference>
<dbReference type="InterPro" id="IPR011009">
    <property type="entry name" value="Kinase-like_dom_sf"/>
</dbReference>
<evidence type="ECO:0000256" key="5">
    <source>
        <dbReference type="ARBA" id="ARBA00022741"/>
    </source>
</evidence>
<dbReference type="Pfam" id="PF00069">
    <property type="entry name" value="Pkinase"/>
    <property type="match status" value="1"/>
</dbReference>
<organism evidence="14 15">
    <name type="scientific">Didymodactylos carnosus</name>
    <dbReference type="NCBI Taxonomy" id="1234261"/>
    <lineage>
        <taxon>Eukaryota</taxon>
        <taxon>Metazoa</taxon>
        <taxon>Spiralia</taxon>
        <taxon>Gnathifera</taxon>
        <taxon>Rotifera</taxon>
        <taxon>Eurotatoria</taxon>
        <taxon>Bdelloidea</taxon>
        <taxon>Philodinida</taxon>
        <taxon>Philodinidae</taxon>
        <taxon>Didymodactylos</taxon>
    </lineage>
</organism>
<keyword evidence="4" id="KW-0808">Transferase</keyword>
<reference evidence="14" key="1">
    <citation type="submission" date="2021-02" db="EMBL/GenBank/DDBJ databases">
        <authorList>
            <person name="Nowell W R."/>
        </authorList>
    </citation>
    <scope>NUCLEOTIDE SEQUENCE</scope>
</reference>
<dbReference type="PANTHER" id="PTHR44899:SF3">
    <property type="entry name" value="SERINE_THREONINE-PROTEIN KINASE NEK1"/>
    <property type="match status" value="1"/>
</dbReference>
<dbReference type="PROSITE" id="PS00108">
    <property type="entry name" value="PROTEIN_KINASE_ST"/>
    <property type="match status" value="1"/>
</dbReference>
<dbReference type="EC" id="2.7.11.1" evidence="2"/>
<keyword evidence="6" id="KW-0418">Kinase</keyword>
<protein>
    <recommendedName>
        <fullName evidence="2">non-specific serine/threonine protein kinase</fullName>
        <ecNumber evidence="2">2.7.11.1</ecNumber>
    </recommendedName>
</protein>
<dbReference type="GO" id="GO:0004674">
    <property type="term" value="F:protein serine/threonine kinase activity"/>
    <property type="evidence" value="ECO:0007669"/>
    <property type="project" value="UniProtKB-KW"/>
</dbReference>
<dbReference type="PANTHER" id="PTHR44899">
    <property type="entry name" value="CAMK FAMILY PROTEIN KINASE"/>
    <property type="match status" value="1"/>
</dbReference>
<dbReference type="InterPro" id="IPR051131">
    <property type="entry name" value="NEK_Ser/Thr_kinase_NIMA"/>
</dbReference>
<dbReference type="SUPFAM" id="SSF56112">
    <property type="entry name" value="Protein kinase-like (PK-like)"/>
    <property type="match status" value="1"/>
</dbReference>
<dbReference type="Gene3D" id="1.10.510.10">
    <property type="entry name" value="Transferase(Phosphotransferase) domain 1"/>
    <property type="match status" value="1"/>
</dbReference>
<evidence type="ECO:0000259" key="12">
    <source>
        <dbReference type="PROSITE" id="PS50011"/>
    </source>
</evidence>
<dbReference type="Gene3D" id="3.30.200.20">
    <property type="entry name" value="Phosphorylase Kinase, domain 1"/>
    <property type="match status" value="1"/>
</dbReference>
<evidence type="ECO:0000313" key="13">
    <source>
        <dbReference type="EMBL" id="CAF0981118.1"/>
    </source>
</evidence>
<feature type="region of interest" description="Disordered" evidence="11">
    <location>
        <begin position="178"/>
        <end position="209"/>
    </location>
</feature>
<dbReference type="GO" id="GO:0005524">
    <property type="term" value="F:ATP binding"/>
    <property type="evidence" value="ECO:0007669"/>
    <property type="project" value="UniProtKB-KW"/>
</dbReference>
<sequence length="308" mass="35599">MFIQCICCRTSSVGRAWLVQNKEDGKQLVMKEINIARMGKKEREDARKEVAVLAQMKHPHIVSYAESFEDPSSLYIIMDYCDGGDLHSRIQTQRGVLFSEDQILDWFVQITLALKHVHDRKVLHRDIKSQNVFLMKDGSCKLGDFGISKVLNTTMELAKTQIGTPYYLSPEICQQKPYNNKTPRPKVVTPRPSGIPPQRPSSAMAAPAGKSPLYDPVKVYGNPVVVKRPISVQNHIRNSQEKKVVEVNKHSVLDNDKELEIDKRRQQLAQLQKRRDLQREEAQNLVKKQQELIEKDKVRFRLTMWHYR</sequence>
<dbReference type="SMART" id="SM00220">
    <property type="entry name" value="S_TKc"/>
    <property type="match status" value="1"/>
</dbReference>
<evidence type="ECO:0000256" key="1">
    <source>
        <dbReference type="ARBA" id="ARBA00010886"/>
    </source>
</evidence>
<dbReference type="AlphaFoldDB" id="A0A8S2IIA3"/>
<evidence type="ECO:0000313" key="14">
    <source>
        <dbReference type="EMBL" id="CAF3751754.1"/>
    </source>
</evidence>
<comment type="caution">
    <text evidence="14">The sequence shown here is derived from an EMBL/GenBank/DDBJ whole genome shotgun (WGS) entry which is preliminary data.</text>
</comment>
<evidence type="ECO:0000256" key="7">
    <source>
        <dbReference type="ARBA" id="ARBA00022840"/>
    </source>
</evidence>
<comment type="catalytic activity">
    <reaction evidence="8">
        <text>L-threonyl-[protein] + ATP = O-phospho-L-threonyl-[protein] + ADP + H(+)</text>
        <dbReference type="Rhea" id="RHEA:46608"/>
        <dbReference type="Rhea" id="RHEA-COMP:11060"/>
        <dbReference type="Rhea" id="RHEA-COMP:11605"/>
        <dbReference type="ChEBI" id="CHEBI:15378"/>
        <dbReference type="ChEBI" id="CHEBI:30013"/>
        <dbReference type="ChEBI" id="CHEBI:30616"/>
        <dbReference type="ChEBI" id="CHEBI:61977"/>
        <dbReference type="ChEBI" id="CHEBI:456216"/>
        <dbReference type="EC" id="2.7.11.1"/>
    </reaction>
</comment>
<dbReference type="EMBL" id="CAJOBA010005695">
    <property type="protein sequence ID" value="CAF3751754.1"/>
    <property type="molecule type" value="Genomic_DNA"/>
</dbReference>
<evidence type="ECO:0000256" key="11">
    <source>
        <dbReference type="SAM" id="MobiDB-lite"/>
    </source>
</evidence>
<evidence type="ECO:0000256" key="9">
    <source>
        <dbReference type="ARBA" id="ARBA00048679"/>
    </source>
</evidence>
<gene>
    <name evidence="13" type="ORF">OVA965_LOCUS13593</name>
    <name evidence="14" type="ORF">TMI583_LOCUS13596</name>
</gene>
<keyword evidence="3" id="KW-0723">Serine/threonine-protein kinase</keyword>
<evidence type="ECO:0000256" key="2">
    <source>
        <dbReference type="ARBA" id="ARBA00012513"/>
    </source>
</evidence>
<name>A0A8S2IIA3_9BILA</name>
<dbReference type="InterPro" id="IPR000719">
    <property type="entry name" value="Prot_kinase_dom"/>
</dbReference>
<feature type="domain" description="Protein kinase" evidence="12">
    <location>
        <begin position="2"/>
        <end position="293"/>
    </location>
</feature>